<organism evidence="3 4">
    <name type="scientific">Coprinopsis cinerea (strain Okayama-7 / 130 / ATCC MYA-4618 / FGSC 9003)</name>
    <name type="common">Inky cap fungus</name>
    <name type="synonym">Hormographiella aspergillata</name>
    <dbReference type="NCBI Taxonomy" id="240176"/>
    <lineage>
        <taxon>Eukaryota</taxon>
        <taxon>Fungi</taxon>
        <taxon>Dikarya</taxon>
        <taxon>Basidiomycota</taxon>
        <taxon>Agaricomycotina</taxon>
        <taxon>Agaricomycetes</taxon>
        <taxon>Agaricomycetidae</taxon>
        <taxon>Agaricales</taxon>
        <taxon>Agaricineae</taxon>
        <taxon>Psathyrellaceae</taxon>
        <taxon>Coprinopsis</taxon>
    </lineage>
</organism>
<dbReference type="EMBL" id="AACS02000009">
    <property type="protein sequence ID" value="EAU89709.2"/>
    <property type="molecule type" value="Genomic_DNA"/>
</dbReference>
<dbReference type="SUPFAM" id="SSF56112">
    <property type="entry name" value="Protein kinase-like (PK-like)"/>
    <property type="match status" value="1"/>
</dbReference>
<feature type="region of interest" description="Disordered" evidence="1">
    <location>
        <begin position="655"/>
        <end position="760"/>
    </location>
</feature>
<dbReference type="Gene3D" id="1.10.510.10">
    <property type="entry name" value="Transferase(Phosphotransferase) domain 1"/>
    <property type="match status" value="1"/>
</dbReference>
<dbReference type="Pfam" id="PF17667">
    <property type="entry name" value="Pkinase_fungal"/>
    <property type="match status" value="1"/>
</dbReference>
<feature type="domain" description="Fungal-type protein kinase" evidence="2">
    <location>
        <begin position="126"/>
        <end position="527"/>
    </location>
</feature>
<comment type="caution">
    <text evidence="3">The sequence shown here is derived from an EMBL/GenBank/DDBJ whole genome shotgun (WGS) entry which is preliminary data.</text>
</comment>
<name>A8NB62_COPC7</name>
<dbReference type="eggNOG" id="ENOG502RSE5">
    <property type="taxonomic scope" value="Eukaryota"/>
</dbReference>
<sequence>MDSPLSVCEVEDFVKTYLPNDHLANFDSVMEYLKDQKVLAPRGSSLAQYPSPLQRRPVYTHALKAFRGLFRARHAKPATVVKSLKAIGTAVRKALEKVKAAGINECSIRSSEVQGPVINACLTANVDSAFHPTNMAVPLRVAADEEKEEPMEALPRLFDVINSDARRTFTYAITVQRDKLSIWYLSRSLCVRSTPFNMTEHPDLLIQALTCIMLATPEQLGYDPLVTLLPDLSYVYELPPDHNRANSLYYRTTELISQYHSADTAGRSTRVWRVKQVTSSARPVDLPGASDMVLKHVSVDATMPTEREVQEQLFSDISAFGKLKNWRENDVLKEMPKDDLDVLAEALKGDNFRQLFSCIIAHHVGEPASTPSTEAVKLSKPRCPKRKCFFVYELLCTPLSKIPTLGEAIDVIKQCVTALRLMWCAGWVHRDVSIGNILAFRPSQDSPWEVRLTDLEHARRFPDPNVLGDDTPIGTPYFMPVELQNRGYYFPALEERPKERKTWFPVKPLVHNYQHDLESIWWIILWLITGRTTIPVSRAFADRYFRNKDAPSYGASRSFLLSGQQSILRDREFPTSLPPRLYQGPSFLTHLDDLKINLHVEYTSRNRVGKQDDRRSYAWIVGEGASDFFNDIEDSRMDWGGIELLVAGNVAVNDSASSAKGSSDDASWPERPKPPPKRRIDDDDTDDEDQRPPPRKKVRVVPVRGFQALVQRAGPVTRSMARNQRPSGPTTRSTTRRLQQEAAENERSKLAKLPARRSRR</sequence>
<dbReference type="InterPro" id="IPR040976">
    <property type="entry name" value="Pkinase_fungal"/>
</dbReference>
<dbReference type="PANTHER" id="PTHR38248:SF2">
    <property type="entry name" value="FUNK1 11"/>
    <property type="match status" value="1"/>
</dbReference>
<dbReference type="RefSeq" id="XP_001832063.2">
    <property type="nucleotide sequence ID" value="XM_001832011.2"/>
</dbReference>
<feature type="compositionally biased region" description="Basic and acidic residues" evidence="1">
    <location>
        <begin position="668"/>
        <end position="681"/>
    </location>
</feature>
<evidence type="ECO:0000256" key="1">
    <source>
        <dbReference type="SAM" id="MobiDB-lite"/>
    </source>
</evidence>
<dbReference type="InParanoid" id="A8NB62"/>
<dbReference type="GO" id="GO:0016301">
    <property type="term" value="F:kinase activity"/>
    <property type="evidence" value="ECO:0007669"/>
    <property type="project" value="UniProtKB-KW"/>
</dbReference>
<evidence type="ECO:0000313" key="4">
    <source>
        <dbReference type="Proteomes" id="UP000001861"/>
    </source>
</evidence>
<dbReference type="HOGENOM" id="CLU_011584_0_2_1"/>
<dbReference type="Proteomes" id="UP000001861">
    <property type="component" value="Unassembled WGS sequence"/>
</dbReference>
<dbReference type="VEuPathDB" id="FungiDB:CC1G_07434"/>
<accession>A8NB62</accession>
<dbReference type="PANTHER" id="PTHR38248">
    <property type="entry name" value="FUNK1 6"/>
    <property type="match status" value="1"/>
</dbReference>
<proteinExistence type="predicted"/>
<gene>
    <name evidence="3" type="ORF">CC1G_07434</name>
</gene>
<dbReference type="InterPro" id="IPR011009">
    <property type="entry name" value="Kinase-like_dom_sf"/>
</dbReference>
<protein>
    <submittedName>
        <fullName evidence="3">Other/FunK1 protein kinase</fullName>
    </submittedName>
</protein>
<dbReference type="GeneID" id="6008547"/>
<evidence type="ECO:0000259" key="2">
    <source>
        <dbReference type="Pfam" id="PF17667"/>
    </source>
</evidence>
<keyword evidence="3" id="KW-0418">Kinase</keyword>
<dbReference type="OrthoDB" id="3271139at2759"/>
<feature type="compositionally biased region" description="Low complexity" evidence="1">
    <location>
        <begin position="655"/>
        <end position="666"/>
    </location>
</feature>
<evidence type="ECO:0000313" key="3">
    <source>
        <dbReference type="EMBL" id="EAU89709.2"/>
    </source>
</evidence>
<reference evidence="3 4" key="1">
    <citation type="journal article" date="2010" name="Proc. Natl. Acad. Sci. U.S.A.">
        <title>Insights into evolution of multicellular fungi from the assembled chromosomes of the mushroom Coprinopsis cinerea (Coprinus cinereus).</title>
        <authorList>
            <person name="Stajich J.E."/>
            <person name="Wilke S.K."/>
            <person name="Ahren D."/>
            <person name="Au C.H."/>
            <person name="Birren B.W."/>
            <person name="Borodovsky M."/>
            <person name="Burns C."/>
            <person name="Canback B."/>
            <person name="Casselton L.A."/>
            <person name="Cheng C.K."/>
            <person name="Deng J."/>
            <person name="Dietrich F.S."/>
            <person name="Fargo D.C."/>
            <person name="Farman M.L."/>
            <person name="Gathman A.C."/>
            <person name="Goldberg J."/>
            <person name="Guigo R."/>
            <person name="Hoegger P.J."/>
            <person name="Hooker J.B."/>
            <person name="Huggins A."/>
            <person name="James T.Y."/>
            <person name="Kamada T."/>
            <person name="Kilaru S."/>
            <person name="Kodira C."/>
            <person name="Kues U."/>
            <person name="Kupfer D."/>
            <person name="Kwan H.S."/>
            <person name="Lomsadze A."/>
            <person name="Li W."/>
            <person name="Lilly W.W."/>
            <person name="Ma L.J."/>
            <person name="Mackey A.J."/>
            <person name="Manning G."/>
            <person name="Martin F."/>
            <person name="Muraguchi H."/>
            <person name="Natvig D.O."/>
            <person name="Palmerini H."/>
            <person name="Ramesh M.A."/>
            <person name="Rehmeyer C.J."/>
            <person name="Roe B.A."/>
            <person name="Shenoy N."/>
            <person name="Stanke M."/>
            <person name="Ter-Hovhannisyan V."/>
            <person name="Tunlid A."/>
            <person name="Velagapudi R."/>
            <person name="Vision T.J."/>
            <person name="Zeng Q."/>
            <person name="Zolan M.E."/>
            <person name="Pukkila P.J."/>
        </authorList>
    </citation>
    <scope>NUCLEOTIDE SEQUENCE [LARGE SCALE GENOMIC DNA]</scope>
    <source>
        <strain evidence="4">Okayama-7 / 130 / ATCC MYA-4618 / FGSC 9003</strain>
    </source>
</reference>
<dbReference type="AlphaFoldDB" id="A8NB62"/>
<dbReference type="KEGG" id="cci:CC1G_07434"/>
<keyword evidence="4" id="KW-1185">Reference proteome</keyword>
<keyword evidence="3" id="KW-0808">Transferase</keyword>
<feature type="compositionally biased region" description="Low complexity" evidence="1">
    <location>
        <begin position="725"/>
        <end position="737"/>
    </location>
</feature>